<protein>
    <recommendedName>
        <fullName evidence="1">Large polyvalent protein associated domain-containing protein</fullName>
    </recommendedName>
</protein>
<dbReference type="Pfam" id="PF18843">
    <property type="entry name" value="LPD28"/>
    <property type="match status" value="1"/>
</dbReference>
<keyword evidence="3" id="KW-1185">Reference proteome</keyword>
<feature type="domain" description="Large polyvalent protein associated" evidence="1">
    <location>
        <begin position="9"/>
        <end position="100"/>
    </location>
</feature>
<evidence type="ECO:0000313" key="3">
    <source>
        <dbReference type="Proteomes" id="UP000009872"/>
    </source>
</evidence>
<evidence type="ECO:0000313" key="2">
    <source>
        <dbReference type="EMBL" id="EKU92148.1"/>
    </source>
</evidence>
<dbReference type="PATRIC" id="fig|742727.4.peg.600"/>
<dbReference type="Proteomes" id="UP000009872">
    <property type="component" value="Unassembled WGS sequence"/>
</dbReference>
<dbReference type="InterPro" id="IPR040809">
    <property type="entry name" value="LPD28"/>
</dbReference>
<dbReference type="STRING" id="742727.HMPREF9447_00598"/>
<dbReference type="RefSeq" id="WP_009127920.1">
    <property type="nucleotide sequence ID" value="NZ_JH992940.1"/>
</dbReference>
<gene>
    <name evidence="2" type="ORF">HMPREF9447_00598</name>
</gene>
<sequence>MEPVFYNHEDSYKAARLNGILVMFTISRIERDSLPEGIYAYDVRESDDGNQLSTIEPSVCVNHGGTILTFQEIPMPSKGYVDIEDCNFGPDESLSFEELREEFQKPSLGILPQGASLLKELENAVCKSYDNELCPDCDGPLIYEIDDAPVGKGLIERYRCPFCDYDCSSDTHDQLAHDFASQAYKQVCKDVCDKFKVNYYTVKNSPFGEYEDEITDTIIEQIAKNHE</sequence>
<dbReference type="eggNOG" id="ENOG5033BRQ">
    <property type="taxonomic scope" value="Bacteria"/>
</dbReference>
<dbReference type="HOGENOM" id="CLU_1217853_0_0_10"/>
<name>K9E666_9BACE</name>
<accession>K9E666</accession>
<comment type="caution">
    <text evidence="2">The sequence shown here is derived from an EMBL/GenBank/DDBJ whole genome shotgun (WGS) entry which is preliminary data.</text>
</comment>
<organism evidence="2 3">
    <name type="scientific">Bacteroides oleiciplenus YIT 12058</name>
    <dbReference type="NCBI Taxonomy" id="742727"/>
    <lineage>
        <taxon>Bacteria</taxon>
        <taxon>Pseudomonadati</taxon>
        <taxon>Bacteroidota</taxon>
        <taxon>Bacteroidia</taxon>
        <taxon>Bacteroidales</taxon>
        <taxon>Bacteroidaceae</taxon>
        <taxon>Bacteroides</taxon>
    </lineage>
</organism>
<evidence type="ECO:0000259" key="1">
    <source>
        <dbReference type="Pfam" id="PF18843"/>
    </source>
</evidence>
<proteinExistence type="predicted"/>
<dbReference type="EMBL" id="ADLF01000002">
    <property type="protein sequence ID" value="EKU92148.1"/>
    <property type="molecule type" value="Genomic_DNA"/>
</dbReference>
<reference evidence="2 3" key="1">
    <citation type="submission" date="2012-09" db="EMBL/GenBank/DDBJ databases">
        <title>The Genome Sequence of Bacteroides oleiciplenus YIT 12058.</title>
        <authorList>
            <consortium name="The Broad Institute Genome Sequencing Platform"/>
            <person name="Earl A."/>
            <person name="Ward D."/>
            <person name="Feldgarden M."/>
            <person name="Gevers D."/>
            <person name="Morotomi M."/>
            <person name="Walker B."/>
            <person name="Young S.K."/>
            <person name="Zeng Q."/>
            <person name="Gargeya S."/>
            <person name="Fitzgerald M."/>
            <person name="Haas B."/>
            <person name="Abouelleil A."/>
            <person name="Alvarado L."/>
            <person name="Arachchi H.M."/>
            <person name="Berlin A.M."/>
            <person name="Chapman S.B."/>
            <person name="Goldberg J."/>
            <person name="Griggs A."/>
            <person name="Gujja S."/>
            <person name="Hansen M."/>
            <person name="Howarth C."/>
            <person name="Imamovic A."/>
            <person name="Larimer J."/>
            <person name="McCowen C."/>
            <person name="Montmayeur A."/>
            <person name="Murphy C."/>
            <person name="Neiman D."/>
            <person name="Pearson M."/>
            <person name="Priest M."/>
            <person name="Roberts A."/>
            <person name="Saif S."/>
            <person name="Shea T."/>
            <person name="Sisk P."/>
            <person name="Sykes S."/>
            <person name="Wortman J."/>
            <person name="Nusbaum C."/>
            <person name="Birren B."/>
        </authorList>
    </citation>
    <scope>NUCLEOTIDE SEQUENCE [LARGE SCALE GENOMIC DNA]</scope>
    <source>
        <strain evidence="2 3">YIT 12058</strain>
    </source>
</reference>
<dbReference type="AlphaFoldDB" id="K9E666"/>